<gene>
    <name evidence="4" type="ORF">GSOID_T00015277001</name>
</gene>
<dbReference type="PANTHER" id="PTHR33064">
    <property type="entry name" value="POL PROTEIN"/>
    <property type="match status" value="1"/>
</dbReference>
<dbReference type="InterPro" id="IPR043502">
    <property type="entry name" value="DNA/RNA_pol_sf"/>
</dbReference>
<dbReference type="Gene3D" id="3.30.70.270">
    <property type="match status" value="1"/>
</dbReference>
<dbReference type="InParanoid" id="E4XM94"/>
<name>E4XM94_OIKDI</name>
<dbReference type="Pfam" id="PF00078">
    <property type="entry name" value="RVT_1"/>
    <property type="match status" value="1"/>
</dbReference>
<dbReference type="InterPro" id="IPR051320">
    <property type="entry name" value="Viral_Replic_Matur_Polypro"/>
</dbReference>
<dbReference type="EMBL" id="FN653075">
    <property type="protein sequence ID" value="CBY11101.1"/>
    <property type="molecule type" value="Genomic_DNA"/>
</dbReference>
<reference evidence="4" key="1">
    <citation type="journal article" date="2010" name="Science">
        <title>Plasticity of animal genome architecture unmasked by rapid evolution of a pelagic tunicate.</title>
        <authorList>
            <person name="Denoeud F."/>
            <person name="Henriet S."/>
            <person name="Mungpakdee S."/>
            <person name="Aury J.M."/>
            <person name="Da Silva C."/>
            <person name="Brinkmann H."/>
            <person name="Mikhaleva J."/>
            <person name="Olsen L.C."/>
            <person name="Jubin C."/>
            <person name="Canestro C."/>
            <person name="Bouquet J.M."/>
            <person name="Danks G."/>
            <person name="Poulain J."/>
            <person name="Campsteijn C."/>
            <person name="Adamski M."/>
            <person name="Cross I."/>
            <person name="Yadetie F."/>
            <person name="Muffato M."/>
            <person name="Louis A."/>
            <person name="Butcher S."/>
            <person name="Tsagkogeorga G."/>
            <person name="Konrad A."/>
            <person name="Singh S."/>
            <person name="Jensen M.F."/>
            <person name="Cong E.H."/>
            <person name="Eikeseth-Otteraa H."/>
            <person name="Noel B."/>
            <person name="Anthouard V."/>
            <person name="Porcel B.M."/>
            <person name="Kachouri-Lafond R."/>
            <person name="Nishino A."/>
            <person name="Ugolini M."/>
            <person name="Chourrout P."/>
            <person name="Nishida H."/>
            <person name="Aasland R."/>
            <person name="Huzurbazar S."/>
            <person name="Westhof E."/>
            <person name="Delsuc F."/>
            <person name="Lehrach H."/>
            <person name="Reinhardt R."/>
            <person name="Weissenbach J."/>
            <person name="Roy S.W."/>
            <person name="Artiguenave F."/>
            <person name="Postlethwait J.H."/>
            <person name="Manak J.R."/>
            <person name="Thompson E.M."/>
            <person name="Jaillon O."/>
            <person name="Du Pasquier L."/>
            <person name="Boudinot P."/>
            <person name="Liberles D.A."/>
            <person name="Volff J.N."/>
            <person name="Philippe H."/>
            <person name="Lenhard B."/>
            <person name="Roest Crollius H."/>
            <person name="Wincker P."/>
            <person name="Chourrout D."/>
        </authorList>
    </citation>
    <scope>NUCLEOTIDE SEQUENCE [LARGE SCALE GENOMIC DNA]</scope>
</reference>
<proteinExistence type="inferred from homology"/>
<dbReference type="SUPFAM" id="SSF56672">
    <property type="entry name" value="DNA/RNA polymerases"/>
    <property type="match status" value="1"/>
</dbReference>
<dbReference type="AlphaFoldDB" id="E4XM94"/>
<evidence type="ECO:0000256" key="1">
    <source>
        <dbReference type="ARBA" id="ARBA00010879"/>
    </source>
</evidence>
<dbReference type="EC" id="3.1.26.4" evidence="2"/>
<evidence type="ECO:0000256" key="2">
    <source>
        <dbReference type="ARBA" id="ARBA00012180"/>
    </source>
</evidence>
<dbReference type="Proteomes" id="UP000001307">
    <property type="component" value="Unassembled WGS sequence"/>
</dbReference>
<organism evidence="4">
    <name type="scientific">Oikopleura dioica</name>
    <name type="common">Tunicate</name>
    <dbReference type="NCBI Taxonomy" id="34765"/>
    <lineage>
        <taxon>Eukaryota</taxon>
        <taxon>Metazoa</taxon>
        <taxon>Chordata</taxon>
        <taxon>Tunicata</taxon>
        <taxon>Appendicularia</taxon>
        <taxon>Copelata</taxon>
        <taxon>Oikopleuridae</taxon>
        <taxon>Oikopleura</taxon>
    </lineage>
</organism>
<dbReference type="InterPro" id="IPR043128">
    <property type="entry name" value="Rev_trsase/Diguanyl_cyclase"/>
</dbReference>
<accession>E4XM94</accession>
<dbReference type="Gene3D" id="3.10.10.10">
    <property type="entry name" value="HIV Type 1 Reverse Transcriptase, subunit A, domain 1"/>
    <property type="match status" value="1"/>
</dbReference>
<dbReference type="InterPro" id="IPR000477">
    <property type="entry name" value="RT_dom"/>
</dbReference>
<dbReference type="PANTHER" id="PTHR33064:SF37">
    <property type="entry name" value="RIBONUCLEASE H"/>
    <property type="match status" value="1"/>
</dbReference>
<evidence type="ECO:0000313" key="4">
    <source>
        <dbReference type="EMBL" id="CBY11101.1"/>
    </source>
</evidence>
<sequence length="227" mass="26368">MAFSYKNEHFQANRMLYGSCNAPAAFSRIMMRLMNHPSIILYLDDLVIIDSNWEEHLRSLEFVFKTCFEHGLILNSKKCQLASHELDFIGHRITSFGIKPLKKHLEAIENMKPPNDKSELKRFFGMVNFNVKFVRKGTYNFNIIHKNGASPEMASADFFSRFPKYRSSDLERDSIDFFDVDETIFAAHTLSNDDVILSSENRSFTSREMVTAQNKCHYTKNLIVKSK</sequence>
<comment type="similarity">
    <text evidence="1">Belongs to the beta type-B retroviral polymerase family. HERV class-II K(HML-2) pol subfamily.</text>
</comment>
<feature type="domain" description="Reverse transcriptase" evidence="3">
    <location>
        <begin position="1"/>
        <end position="93"/>
    </location>
</feature>
<dbReference type="PROSITE" id="PS50878">
    <property type="entry name" value="RT_POL"/>
    <property type="match status" value="1"/>
</dbReference>
<dbReference type="GO" id="GO:0004523">
    <property type="term" value="F:RNA-DNA hybrid ribonuclease activity"/>
    <property type="evidence" value="ECO:0007669"/>
    <property type="project" value="UniProtKB-EC"/>
</dbReference>
<evidence type="ECO:0000259" key="3">
    <source>
        <dbReference type="PROSITE" id="PS50878"/>
    </source>
</evidence>
<protein>
    <recommendedName>
        <fullName evidence="2">ribonuclease H</fullName>
        <ecNumber evidence="2">3.1.26.4</ecNumber>
    </recommendedName>
</protein>
<evidence type="ECO:0000313" key="5">
    <source>
        <dbReference type="Proteomes" id="UP000001307"/>
    </source>
</evidence>
<dbReference type="OrthoDB" id="10068564at2759"/>
<keyword evidence="5" id="KW-1185">Reference proteome</keyword>